<dbReference type="RefSeq" id="WP_187466287.1">
    <property type="nucleotide sequence ID" value="NZ_JACSIT010000091.1"/>
</dbReference>
<dbReference type="Pfam" id="PF13229">
    <property type="entry name" value="Beta_helix"/>
    <property type="match status" value="1"/>
</dbReference>
<dbReference type="InterPro" id="IPR006626">
    <property type="entry name" value="PbH1"/>
</dbReference>
<dbReference type="SUPFAM" id="SSF51126">
    <property type="entry name" value="Pectin lyase-like"/>
    <property type="match status" value="2"/>
</dbReference>
<evidence type="ECO:0000259" key="3">
    <source>
        <dbReference type="Pfam" id="PF18962"/>
    </source>
</evidence>
<accession>A0A923PHK2</accession>
<keyword evidence="1" id="KW-0732">Signal</keyword>
<dbReference type="InterPro" id="IPR026444">
    <property type="entry name" value="Secre_tail"/>
</dbReference>
<evidence type="ECO:0000313" key="5">
    <source>
        <dbReference type="Proteomes" id="UP000650081"/>
    </source>
</evidence>
<dbReference type="PANTHER" id="PTHR11319:SF35">
    <property type="entry name" value="OUTER MEMBRANE PROTEIN PMPC-RELATED"/>
    <property type="match status" value="1"/>
</dbReference>
<keyword evidence="5" id="KW-1185">Reference proteome</keyword>
<comment type="caution">
    <text evidence="4">The sequence shown here is derived from an EMBL/GenBank/DDBJ whole genome shotgun (WGS) entry which is preliminary data.</text>
</comment>
<dbReference type="NCBIfam" id="TIGR04183">
    <property type="entry name" value="Por_Secre_tail"/>
    <property type="match status" value="1"/>
</dbReference>
<feature type="domain" description="Secretion system C-terminal sorting" evidence="3">
    <location>
        <begin position="879"/>
        <end position="949"/>
    </location>
</feature>
<evidence type="ECO:0000313" key="4">
    <source>
        <dbReference type="EMBL" id="MBC6994202.1"/>
    </source>
</evidence>
<dbReference type="PANTHER" id="PTHR11319">
    <property type="entry name" value="G PROTEIN-COUPLED RECEPTOR-RELATED"/>
    <property type="match status" value="1"/>
</dbReference>
<dbReference type="EMBL" id="JACSIT010000091">
    <property type="protein sequence ID" value="MBC6994202.1"/>
    <property type="molecule type" value="Genomic_DNA"/>
</dbReference>
<name>A0A923PHK2_9BACT</name>
<feature type="domain" description="Right handed beta helix" evidence="2">
    <location>
        <begin position="409"/>
        <end position="584"/>
    </location>
</feature>
<sequence length="951" mass="99574">MKQLLLFACLSIFTLGLHAQVVYVDIDATGTADGSSWANAYTDLNLALLDAPAGAEVWIAEGVYVTPDSTSFFIDKALTVLGGFLGNETMASQADPSKNFTVLSGDVLGNDPVGAYDSLAYSDNNRVLFVTDTNEVSAYTVTLDGFTIANGGIAANFATGSLTPFAGAGLLSFAKIDASRLVFRANRASFGAAITSLFETANGSRYDNITVEGNFAGPNRQVYLRLLDDVQFTNSTFRGSGALQPSGMFWLINTNDIVIEDCSFKSIVAGASGGGIRADDTDDVTIRGCSFDSITATTGSAVFFINFATFVTDRERTADDHWVDNCTFTNCVASGTGRGAAIRFDFSNLKVTNSTIDNCITQQGIGGAMYFQSSNPTGDFLFEMSDTEWTNNKDVGAGGAICILTFGGTSLETTMDNVTFANNVSEDDGSGAGVYYQGDGNKLTVMNSEFTDNSGGFGALMIRGASEMVVRNTTFTGNGSLDNAITGKQGGALVAYAFDGSPGVTIDSCSFVEGQTTQLAGLLSGGGAMYLLGGDVSATPLTITNSNFEGNSSSETASGGAILMVSGFDVTMDNNRFSGNSAGGDGGAINVIVREENRDTLEGGVVQVNFPPFSGSIANSEFYFNSTATQGGAISTQASVFDLTNNVFADNSVGADGASGGAIIFNGNGTSEDEDGNLITSGSVKLTSTMVHNTFYRNAKGGAEGAVGEHIAIFQPGQTVITTDTNFTKLILLNNAFVLDEEGSSIEYEPAGTAVAGTLAIGDIEIESLGGNYFSGPNDELVDLGMAADIIGDFDLEGSALFQDPDADDSDDPNLTPLLTDPLEDNPLISGGVLDPLVPATGNNGNPRGEFPEIGAYELDWALTSVRPIEQSDLKMSFFPNPTVDVVNIQNNDANVTEFTVMVSDQSGRVVKATQFNRSNNRLSLVSLPSGVYNLHLTVNGQQYSKQIVKQ</sequence>
<dbReference type="SMART" id="SM00710">
    <property type="entry name" value="PbH1"/>
    <property type="match status" value="13"/>
</dbReference>
<dbReference type="CDD" id="cd03524">
    <property type="entry name" value="RPA2_OBF_family"/>
    <property type="match status" value="1"/>
</dbReference>
<evidence type="ECO:0000256" key="1">
    <source>
        <dbReference type="SAM" id="SignalP"/>
    </source>
</evidence>
<dbReference type="Gene3D" id="2.160.20.10">
    <property type="entry name" value="Single-stranded right-handed beta-helix, Pectin lyase-like"/>
    <property type="match status" value="2"/>
</dbReference>
<dbReference type="Pfam" id="PF18962">
    <property type="entry name" value="Por_Secre_tail"/>
    <property type="match status" value="1"/>
</dbReference>
<proteinExistence type="predicted"/>
<organism evidence="4 5">
    <name type="scientific">Neolewinella lacunae</name>
    <dbReference type="NCBI Taxonomy" id="1517758"/>
    <lineage>
        <taxon>Bacteria</taxon>
        <taxon>Pseudomonadati</taxon>
        <taxon>Bacteroidota</taxon>
        <taxon>Saprospiria</taxon>
        <taxon>Saprospirales</taxon>
        <taxon>Lewinellaceae</taxon>
        <taxon>Neolewinella</taxon>
    </lineage>
</organism>
<dbReference type="InterPro" id="IPR039448">
    <property type="entry name" value="Beta_helix"/>
</dbReference>
<reference evidence="4" key="1">
    <citation type="submission" date="2020-08" db="EMBL/GenBank/DDBJ databases">
        <title>Lewinella bacteria from marine environments.</title>
        <authorList>
            <person name="Zhong Y."/>
        </authorList>
    </citation>
    <scope>NUCLEOTIDE SEQUENCE</scope>
    <source>
        <strain evidence="4">KCTC 42187</strain>
    </source>
</reference>
<dbReference type="InterPro" id="IPR012334">
    <property type="entry name" value="Pectin_lyas_fold"/>
</dbReference>
<feature type="chain" id="PRO_5036696547" evidence="1">
    <location>
        <begin position="20"/>
        <end position="951"/>
    </location>
</feature>
<dbReference type="AlphaFoldDB" id="A0A923PHK2"/>
<evidence type="ECO:0000259" key="2">
    <source>
        <dbReference type="Pfam" id="PF13229"/>
    </source>
</evidence>
<gene>
    <name evidence="4" type="ORF">H9S92_08515</name>
</gene>
<dbReference type="InterPro" id="IPR011050">
    <property type="entry name" value="Pectin_lyase_fold/virulence"/>
</dbReference>
<protein>
    <submittedName>
        <fullName evidence="4">Right-handed parallel beta-helix repeat-containing protein</fullName>
    </submittedName>
</protein>
<dbReference type="Proteomes" id="UP000650081">
    <property type="component" value="Unassembled WGS sequence"/>
</dbReference>
<feature type="signal peptide" evidence="1">
    <location>
        <begin position="1"/>
        <end position="19"/>
    </location>
</feature>